<proteinExistence type="predicted"/>
<evidence type="ECO:0000313" key="2">
    <source>
        <dbReference type="Proteomes" id="UP001177021"/>
    </source>
</evidence>
<reference evidence="1" key="1">
    <citation type="submission" date="2023-10" db="EMBL/GenBank/DDBJ databases">
        <authorList>
            <person name="Rodriguez Cubillos JULIANA M."/>
            <person name="De Vega J."/>
        </authorList>
    </citation>
    <scope>NUCLEOTIDE SEQUENCE</scope>
</reference>
<protein>
    <submittedName>
        <fullName evidence="1">Uncharacterized protein</fullName>
    </submittedName>
</protein>
<comment type="caution">
    <text evidence="1">The sequence shown here is derived from an EMBL/GenBank/DDBJ whole genome shotgun (WGS) entry which is preliminary data.</text>
</comment>
<accession>A0ACB0JGV1</accession>
<dbReference type="EMBL" id="CASHSV030000034">
    <property type="protein sequence ID" value="CAJ2643526.1"/>
    <property type="molecule type" value="Genomic_DNA"/>
</dbReference>
<sequence>MGGEGEFENSLEFTPTWVMAGVCTVMVIISYTVVHIFYRVRKFLREHRMPIYLSLQKPTEALLEELALLGLISLCLTFSESLLTKICVAPDVFHFHHDLLLPCSLADRLRAEGDGPADANPTTSFCSRKESIFKQFIGFVTESDYMILKYGFCMSHGSFTNNRVYFHRYITRIHEEYFKQIVGISLYLWIFVVILLLLNIHGWHAYFWIAFIPVAPLIIMGTILEHIVTRRALEISVKHAPPQIGGPDLNIQIQPSDTHFWFHWPRFVLHLIHFILFENAFQIAIFLWIGITYGFDSCMMKQLYYPYQRLIAGVFTLGLCGYSTLPLYTIVAQMGTEFRQRILDEVIEEYHEE</sequence>
<gene>
    <name evidence="1" type="ORF">MILVUS5_LOCUS12740</name>
</gene>
<dbReference type="Proteomes" id="UP001177021">
    <property type="component" value="Unassembled WGS sequence"/>
</dbReference>
<evidence type="ECO:0000313" key="1">
    <source>
        <dbReference type="EMBL" id="CAJ2643526.1"/>
    </source>
</evidence>
<name>A0ACB0JGV1_TRIPR</name>
<organism evidence="1 2">
    <name type="scientific">Trifolium pratense</name>
    <name type="common">Red clover</name>
    <dbReference type="NCBI Taxonomy" id="57577"/>
    <lineage>
        <taxon>Eukaryota</taxon>
        <taxon>Viridiplantae</taxon>
        <taxon>Streptophyta</taxon>
        <taxon>Embryophyta</taxon>
        <taxon>Tracheophyta</taxon>
        <taxon>Spermatophyta</taxon>
        <taxon>Magnoliopsida</taxon>
        <taxon>eudicotyledons</taxon>
        <taxon>Gunneridae</taxon>
        <taxon>Pentapetalae</taxon>
        <taxon>rosids</taxon>
        <taxon>fabids</taxon>
        <taxon>Fabales</taxon>
        <taxon>Fabaceae</taxon>
        <taxon>Papilionoideae</taxon>
        <taxon>50 kb inversion clade</taxon>
        <taxon>NPAAA clade</taxon>
        <taxon>Hologalegina</taxon>
        <taxon>IRL clade</taxon>
        <taxon>Trifolieae</taxon>
        <taxon>Trifolium</taxon>
    </lineage>
</organism>
<keyword evidence="2" id="KW-1185">Reference proteome</keyword>